<organism evidence="1">
    <name type="scientific">hydrothermal vent metagenome</name>
    <dbReference type="NCBI Taxonomy" id="652676"/>
    <lineage>
        <taxon>unclassified sequences</taxon>
        <taxon>metagenomes</taxon>
        <taxon>ecological metagenomes</taxon>
    </lineage>
</organism>
<reference evidence="1" key="1">
    <citation type="submission" date="2018-06" db="EMBL/GenBank/DDBJ databases">
        <authorList>
            <person name="Zhirakovskaya E."/>
        </authorList>
    </citation>
    <scope>NUCLEOTIDE SEQUENCE</scope>
</reference>
<dbReference type="InterPro" id="IPR036746">
    <property type="entry name" value="TT1725-like_sf"/>
</dbReference>
<dbReference type="Pfam" id="PF04456">
    <property type="entry name" value="DUF503"/>
    <property type="match status" value="1"/>
</dbReference>
<gene>
    <name evidence="1" type="ORF">MNBD_NITROSPINAE05-1118</name>
</gene>
<dbReference type="Gene3D" id="3.30.70.1120">
    <property type="entry name" value="TT1725-like"/>
    <property type="match status" value="1"/>
</dbReference>
<dbReference type="PANTHER" id="PTHR36441">
    <property type="entry name" value="HYPOTHETICAL CYTOSOLIC PROTEIN"/>
    <property type="match status" value="1"/>
</dbReference>
<proteinExistence type="predicted"/>
<evidence type="ECO:0000313" key="1">
    <source>
        <dbReference type="EMBL" id="VAX28571.1"/>
    </source>
</evidence>
<dbReference type="AlphaFoldDB" id="A0A3B1CQ13"/>
<dbReference type="PANTHER" id="PTHR36441:SF1">
    <property type="entry name" value="DUF503 DOMAIN-CONTAINING PROTEIN"/>
    <property type="match status" value="1"/>
</dbReference>
<accession>A0A3B1CQ13</accession>
<sequence length="101" mass="11321">MKVGCCSIKFFLHGNNSLKGKRRITKSIKDRIKNKFNISVAEIGDQDVWQSLHIGIVAVGSDHKYLDGLMSKVVESIDKMNLAEMTDCQFETIHLGSLNPK</sequence>
<name>A0A3B1CQ13_9ZZZZ</name>
<dbReference type="InterPro" id="IPR007546">
    <property type="entry name" value="DUF503"/>
</dbReference>
<dbReference type="SUPFAM" id="SSF103007">
    <property type="entry name" value="Hypothetical protein TT1725"/>
    <property type="match status" value="1"/>
</dbReference>
<dbReference type="EMBL" id="UOGG01000061">
    <property type="protein sequence ID" value="VAX28571.1"/>
    <property type="molecule type" value="Genomic_DNA"/>
</dbReference>
<protein>
    <submittedName>
        <fullName evidence="1">YlxP-like protein</fullName>
    </submittedName>
</protein>